<feature type="non-terminal residue" evidence="2">
    <location>
        <position position="1"/>
    </location>
</feature>
<proteinExistence type="predicted"/>
<gene>
    <name evidence="2" type="ORF">CH063_10433</name>
</gene>
<evidence type="ECO:0000313" key="3">
    <source>
        <dbReference type="Proteomes" id="UP000007174"/>
    </source>
</evidence>
<dbReference type="HOGENOM" id="CLU_545830_0_0_1"/>
<reference evidence="3" key="1">
    <citation type="journal article" date="2012" name="Nat. Genet.">
        <title>Lifestyle transitions in plant pathogenic Colletotrichum fungi deciphered by genome and transcriptome analyses.</title>
        <authorList>
            <person name="O'Connell R.J."/>
            <person name="Thon M.R."/>
            <person name="Hacquard S."/>
            <person name="Amyotte S.G."/>
            <person name="Kleemann J."/>
            <person name="Torres M.F."/>
            <person name="Damm U."/>
            <person name="Buiate E.A."/>
            <person name="Epstein L."/>
            <person name="Alkan N."/>
            <person name="Altmueller J."/>
            <person name="Alvarado-Balderrama L."/>
            <person name="Bauser C.A."/>
            <person name="Becker C."/>
            <person name="Birren B.W."/>
            <person name="Chen Z."/>
            <person name="Choi J."/>
            <person name="Crouch J.A."/>
            <person name="Duvick J.P."/>
            <person name="Farman M.A."/>
            <person name="Gan P."/>
            <person name="Heiman D."/>
            <person name="Henrissat B."/>
            <person name="Howard R.J."/>
            <person name="Kabbage M."/>
            <person name="Koch C."/>
            <person name="Kracher B."/>
            <person name="Kubo Y."/>
            <person name="Law A.D."/>
            <person name="Lebrun M.-H."/>
            <person name="Lee Y.-H."/>
            <person name="Miyara I."/>
            <person name="Moore N."/>
            <person name="Neumann U."/>
            <person name="Nordstroem K."/>
            <person name="Panaccione D.G."/>
            <person name="Panstruga R."/>
            <person name="Place M."/>
            <person name="Proctor R.H."/>
            <person name="Prusky D."/>
            <person name="Rech G."/>
            <person name="Reinhardt R."/>
            <person name="Rollins J.A."/>
            <person name="Rounsley S."/>
            <person name="Schardl C.L."/>
            <person name="Schwartz D.C."/>
            <person name="Shenoy N."/>
            <person name="Shirasu K."/>
            <person name="Sikhakolli U.R."/>
            <person name="Stueber K."/>
            <person name="Sukno S.A."/>
            <person name="Sweigard J.A."/>
            <person name="Takano Y."/>
            <person name="Takahara H."/>
            <person name="Trail F."/>
            <person name="van der Does H.C."/>
            <person name="Voll L.M."/>
            <person name="Will I."/>
            <person name="Young S."/>
            <person name="Zeng Q."/>
            <person name="Zhang J."/>
            <person name="Zhou S."/>
            <person name="Dickman M.B."/>
            <person name="Schulze-Lefert P."/>
            <person name="Ver Loren van Themaat E."/>
            <person name="Ma L.-J."/>
            <person name="Vaillancourt L.J."/>
        </authorList>
    </citation>
    <scope>NUCLEOTIDE SEQUENCE [LARGE SCALE GENOMIC DNA]</scope>
    <source>
        <strain evidence="3">IMI 349063</strain>
    </source>
</reference>
<dbReference type="VEuPathDB" id="FungiDB:CH63R_01725"/>
<evidence type="ECO:0000313" key="2">
    <source>
        <dbReference type="EMBL" id="CCF39659.1"/>
    </source>
</evidence>
<keyword evidence="1" id="KW-0732">Signal</keyword>
<accession>H1VHF6</accession>
<protein>
    <submittedName>
        <fullName evidence="2">Uncharacterized protein</fullName>
    </submittedName>
</protein>
<evidence type="ECO:0000256" key="1">
    <source>
        <dbReference type="SAM" id="SignalP"/>
    </source>
</evidence>
<dbReference type="AlphaFoldDB" id="H1VHF6"/>
<feature type="signal peptide" evidence="1">
    <location>
        <begin position="1"/>
        <end position="19"/>
    </location>
</feature>
<name>H1VHF6_COLHI</name>
<dbReference type="eggNOG" id="ENOG502R11V">
    <property type="taxonomic scope" value="Eukaryota"/>
</dbReference>
<sequence>MKLIAAFGLLAAAGQYWRAAGLPQFPDNPVCAAGITSVEVQPVQFIVRQPIYISAFLPANTVLVLDDGLTLTITNAPMTLITEIDKLETLTSQVTRVLQQVSSIPNAYVTITRGGHAGSLASTITVFPSGPDGLGTYLVFTPFAITAPTTGAGIPVPPTGGSPATTIVGTPIDVSRVVTQSATTTLTSVATVLVETGIGASSVFNGPVTTRSVLEIYPEPGWLGTATIPPTGSNTIGTVLVGVAANSLLSGVATPVLTEFSGATPGPSPASIPVTLAPTASDNGVFPQSFTGPYSTITIGGAEDVPRNLTIVDSANSDGTVFVQTFDSFSITVTGPQNTITVLGNAGVTPNPVTLPEARVLMQTAGTDGALQIIQTPGAQVDLLDRLTTITVGNTDGQTGVFTLVPISGSVGAVVVQTARPLLAALFQTTSVPGATETTISIPAPEGSTGTVVVQTTDGFTGPAAGPFTTVNVGGGQNPSPATVTLPPAADDPNGLFTVL</sequence>
<organism evidence="2 3">
    <name type="scientific">Colletotrichum higginsianum (strain IMI 349063)</name>
    <name type="common">Crucifer anthracnose fungus</name>
    <dbReference type="NCBI Taxonomy" id="759273"/>
    <lineage>
        <taxon>Eukaryota</taxon>
        <taxon>Fungi</taxon>
        <taxon>Dikarya</taxon>
        <taxon>Ascomycota</taxon>
        <taxon>Pezizomycotina</taxon>
        <taxon>Sordariomycetes</taxon>
        <taxon>Hypocreomycetidae</taxon>
        <taxon>Glomerellales</taxon>
        <taxon>Glomerellaceae</taxon>
        <taxon>Colletotrichum</taxon>
        <taxon>Colletotrichum destructivum species complex</taxon>
    </lineage>
</organism>
<dbReference type="EMBL" id="CACQ02003621">
    <property type="protein sequence ID" value="CCF39659.1"/>
    <property type="molecule type" value="Genomic_DNA"/>
</dbReference>
<dbReference type="Proteomes" id="UP000007174">
    <property type="component" value="Unassembled WGS sequence"/>
</dbReference>
<feature type="chain" id="PRO_5003555027" evidence="1">
    <location>
        <begin position="20"/>
        <end position="500"/>
    </location>
</feature>